<proteinExistence type="predicted"/>
<evidence type="ECO:0000313" key="1">
    <source>
        <dbReference type="EMBL" id="CAD7400913.1"/>
    </source>
</evidence>
<protein>
    <submittedName>
        <fullName evidence="1">Uncharacterized protein</fullName>
    </submittedName>
</protein>
<accession>A0A7R9CT05</accession>
<reference evidence="1" key="1">
    <citation type="submission" date="2020-11" db="EMBL/GenBank/DDBJ databases">
        <authorList>
            <person name="Tran Van P."/>
        </authorList>
    </citation>
    <scope>NUCLEOTIDE SEQUENCE</scope>
</reference>
<gene>
    <name evidence="1" type="ORF">TCEB3V08_LOCUS5758</name>
</gene>
<dbReference type="AlphaFoldDB" id="A0A7R9CT05"/>
<dbReference type="EMBL" id="OC318184">
    <property type="protein sequence ID" value="CAD7400913.1"/>
    <property type="molecule type" value="Genomic_DNA"/>
</dbReference>
<sequence length="280" mass="32586">MKRKLLQKLSSLKCMLTFFVFFYSNNKNKEFDTIIHLIKNKNYYYLVTRDSENGENLEMPGNLNTWINCKVGDQDKNWAPQICCSTCVKHLTDWVCFIINSWWLKTGKIREFNKIRGKAREFKYLTHYSLKHLNKSSSGVVAGHIFRTDRSNPTDRLTNQMPDSYNPATHLFPSGLDSLSEGLILPSKRFGSTSSESDVAPLLSIVSLSSSVMSFSSMSSPIRRLVFISVRHYVLRYTRRNKPSRFVNLWEQMSPFMLCRPISLPSCPRERQRQKSWEIV</sequence>
<organism evidence="1">
    <name type="scientific">Timema cristinae</name>
    <name type="common">Walking stick</name>
    <dbReference type="NCBI Taxonomy" id="61476"/>
    <lineage>
        <taxon>Eukaryota</taxon>
        <taxon>Metazoa</taxon>
        <taxon>Ecdysozoa</taxon>
        <taxon>Arthropoda</taxon>
        <taxon>Hexapoda</taxon>
        <taxon>Insecta</taxon>
        <taxon>Pterygota</taxon>
        <taxon>Neoptera</taxon>
        <taxon>Polyneoptera</taxon>
        <taxon>Phasmatodea</taxon>
        <taxon>Timematodea</taxon>
        <taxon>Timematoidea</taxon>
        <taxon>Timematidae</taxon>
        <taxon>Timema</taxon>
    </lineage>
</organism>
<name>A0A7R9CT05_TIMCR</name>